<keyword evidence="7" id="KW-0325">Glycoprotein</keyword>
<comment type="subcellular location">
    <subcellularLocation>
        <location evidence="1">Cell membrane</location>
        <topology evidence="1">Multi-pass membrane protein</topology>
    </subcellularLocation>
</comment>
<sequence>MFFKINIILTIFLTTFCLVSINAKSSDILRVKNNNNSSNIREKMMELITSCFVDHITTIVITPDISETFYRSPWDSKTFTPMNLLDDNFKPNESKDYSSQIATFILTANSIKSFNKTLLALKSSPWWNIHRLLFIIGNLPDGCKSAAVILKLTWKINLYSSLFLCNEGNDDLILFMFNPYANRAINPWKEVKYLDKPNKYWTLYQQKYTEAQENCSSLHFDKTKFMDGFPIQAVASVKYGDSWSDDENYGADSMTEKLAFPEDAHFLRDLLASMNVTLEISYDYPGFWKNGKPMGYLKKIVDGTHDLSVSVQKPFSNLSGTYPMVVLPVRLLTQKRNFLRPEEKIAAYYSTELLCLTGIILLLTYLFLVVSYEKEKYSSALFDILRLIFSTSILLPFNKLSKRIFFVWIFQLIIILNSSFQSNLSAFLTKPFRYSIDTLQDLVTFNYDIYTPVAYGQLINTVEIDNLPVNFVPESDCGSYIVNNSHAACMEAPSRMLPWTNNTECHISKTNVVELYITLWCRDDWPLLQKFDSDALFMIESGIYNYYRHKFLMIPLEILYHKEIDETSARHRPISIDDLSFVFRLLAVGLAISIFAFVMEIILGKNVWMLFKNFACGIKVWINFRVKRLWKKND</sequence>
<evidence type="ECO:0000256" key="5">
    <source>
        <dbReference type="ARBA" id="ARBA00023136"/>
    </source>
</evidence>
<feature type="transmembrane region" description="Helical" evidence="8">
    <location>
        <begin position="346"/>
        <end position="368"/>
    </location>
</feature>
<keyword evidence="9" id="KW-0732">Signal</keyword>
<protein>
    <recommendedName>
        <fullName evidence="12">Ionotropic receptor</fullName>
    </recommendedName>
</protein>
<evidence type="ECO:0000256" key="3">
    <source>
        <dbReference type="ARBA" id="ARBA00022692"/>
    </source>
</evidence>
<keyword evidence="6" id="KW-0675">Receptor</keyword>
<dbReference type="GO" id="GO:0005886">
    <property type="term" value="C:plasma membrane"/>
    <property type="evidence" value="ECO:0007669"/>
    <property type="project" value="UniProtKB-SubCell"/>
</dbReference>
<keyword evidence="2" id="KW-1003">Cell membrane</keyword>
<organism evidence="10 11">
    <name type="scientific">Microctonus aethiopoides</name>
    <dbReference type="NCBI Taxonomy" id="144406"/>
    <lineage>
        <taxon>Eukaryota</taxon>
        <taxon>Metazoa</taxon>
        <taxon>Ecdysozoa</taxon>
        <taxon>Arthropoda</taxon>
        <taxon>Hexapoda</taxon>
        <taxon>Insecta</taxon>
        <taxon>Pterygota</taxon>
        <taxon>Neoptera</taxon>
        <taxon>Endopterygota</taxon>
        <taxon>Hymenoptera</taxon>
        <taxon>Apocrita</taxon>
        <taxon>Ichneumonoidea</taxon>
        <taxon>Braconidae</taxon>
        <taxon>Euphorinae</taxon>
        <taxon>Microctonus</taxon>
    </lineage>
</organism>
<proteinExistence type="predicted"/>
<reference evidence="10" key="1">
    <citation type="journal article" date="2023" name="bioRxiv">
        <title>Scaffold-level genome assemblies of two parasitoid biocontrol wasps reveal the parthenogenesis mechanism and an associated novel virus.</title>
        <authorList>
            <person name="Inwood S."/>
            <person name="Skelly J."/>
            <person name="Guhlin J."/>
            <person name="Harrop T."/>
            <person name="Goldson S."/>
            <person name="Dearden P."/>
        </authorList>
    </citation>
    <scope>NUCLEOTIDE SEQUENCE</scope>
    <source>
        <strain evidence="10">Irish</strain>
        <tissue evidence="10">Whole body</tissue>
    </source>
</reference>
<feature type="transmembrane region" description="Helical" evidence="8">
    <location>
        <begin position="581"/>
        <end position="603"/>
    </location>
</feature>
<dbReference type="PANTHER" id="PTHR42643:SF38">
    <property type="entry name" value="IONOTROPIC RECEPTOR 100A"/>
    <property type="match status" value="1"/>
</dbReference>
<feature type="signal peptide" evidence="9">
    <location>
        <begin position="1"/>
        <end position="23"/>
    </location>
</feature>
<keyword evidence="3 8" id="KW-0812">Transmembrane</keyword>
<evidence type="ECO:0000313" key="11">
    <source>
        <dbReference type="Proteomes" id="UP001168990"/>
    </source>
</evidence>
<evidence type="ECO:0000256" key="8">
    <source>
        <dbReference type="SAM" id="Phobius"/>
    </source>
</evidence>
<dbReference type="AlphaFoldDB" id="A0AA39EZP1"/>
<evidence type="ECO:0000313" key="10">
    <source>
        <dbReference type="EMBL" id="KAK0160907.1"/>
    </source>
</evidence>
<reference evidence="10" key="2">
    <citation type="submission" date="2023-03" db="EMBL/GenBank/DDBJ databases">
        <authorList>
            <person name="Inwood S.N."/>
            <person name="Skelly J.G."/>
            <person name="Guhlin J."/>
            <person name="Harrop T.W.R."/>
            <person name="Goldson S.G."/>
            <person name="Dearden P.K."/>
        </authorList>
    </citation>
    <scope>NUCLEOTIDE SEQUENCE</scope>
    <source>
        <strain evidence="10">Irish</strain>
        <tissue evidence="10">Whole body</tissue>
    </source>
</reference>
<evidence type="ECO:0008006" key="12">
    <source>
        <dbReference type="Google" id="ProtNLM"/>
    </source>
</evidence>
<name>A0AA39EZP1_9HYME</name>
<dbReference type="Proteomes" id="UP001168990">
    <property type="component" value="Unassembled WGS sequence"/>
</dbReference>
<evidence type="ECO:0000256" key="4">
    <source>
        <dbReference type="ARBA" id="ARBA00022989"/>
    </source>
</evidence>
<feature type="transmembrane region" description="Helical" evidence="8">
    <location>
        <begin position="403"/>
        <end position="420"/>
    </location>
</feature>
<dbReference type="EMBL" id="JAQQBS010001423">
    <property type="protein sequence ID" value="KAK0160907.1"/>
    <property type="molecule type" value="Genomic_DNA"/>
</dbReference>
<evidence type="ECO:0000256" key="1">
    <source>
        <dbReference type="ARBA" id="ARBA00004651"/>
    </source>
</evidence>
<gene>
    <name evidence="10" type="ORF">PV328_008264</name>
</gene>
<keyword evidence="4 8" id="KW-1133">Transmembrane helix</keyword>
<keyword evidence="11" id="KW-1185">Reference proteome</keyword>
<comment type="caution">
    <text evidence="10">The sequence shown here is derived from an EMBL/GenBank/DDBJ whole genome shotgun (WGS) entry which is preliminary data.</text>
</comment>
<evidence type="ECO:0000256" key="7">
    <source>
        <dbReference type="ARBA" id="ARBA00023180"/>
    </source>
</evidence>
<keyword evidence="5 8" id="KW-0472">Membrane</keyword>
<dbReference type="InterPro" id="IPR052192">
    <property type="entry name" value="Insect_Ionotropic_Sensory_Rcpt"/>
</dbReference>
<dbReference type="PANTHER" id="PTHR42643">
    <property type="entry name" value="IONOTROPIC RECEPTOR 20A-RELATED"/>
    <property type="match status" value="1"/>
</dbReference>
<feature type="chain" id="PRO_5041311367" description="Ionotropic receptor" evidence="9">
    <location>
        <begin position="24"/>
        <end position="634"/>
    </location>
</feature>
<accession>A0AA39EZP1</accession>
<evidence type="ECO:0000256" key="6">
    <source>
        <dbReference type="ARBA" id="ARBA00023170"/>
    </source>
</evidence>
<evidence type="ECO:0000256" key="9">
    <source>
        <dbReference type="SAM" id="SignalP"/>
    </source>
</evidence>
<evidence type="ECO:0000256" key="2">
    <source>
        <dbReference type="ARBA" id="ARBA00022475"/>
    </source>
</evidence>